<comment type="caution">
    <text evidence="1">The sequence shown here is derived from an EMBL/GenBank/DDBJ whole genome shotgun (WGS) entry which is preliminary data.</text>
</comment>
<protein>
    <submittedName>
        <fullName evidence="1">Uncharacterized protein</fullName>
    </submittedName>
</protein>
<name>A0A4Z2JG86_9TELE</name>
<gene>
    <name evidence="1" type="ORF">EYF80_000859</name>
</gene>
<dbReference type="EMBL" id="SRLO01000003">
    <property type="protein sequence ID" value="TNN88981.1"/>
    <property type="molecule type" value="Genomic_DNA"/>
</dbReference>
<proteinExistence type="predicted"/>
<reference evidence="1 2" key="1">
    <citation type="submission" date="2019-03" db="EMBL/GenBank/DDBJ databases">
        <title>First draft genome of Liparis tanakae, snailfish: a comprehensive survey of snailfish specific genes.</title>
        <authorList>
            <person name="Kim W."/>
            <person name="Song I."/>
            <person name="Jeong J.-H."/>
            <person name="Kim D."/>
            <person name="Kim S."/>
            <person name="Ryu S."/>
            <person name="Song J.Y."/>
            <person name="Lee S.K."/>
        </authorList>
    </citation>
    <scope>NUCLEOTIDE SEQUENCE [LARGE SCALE GENOMIC DNA]</scope>
    <source>
        <tissue evidence="1">Muscle</tissue>
    </source>
</reference>
<keyword evidence="2" id="KW-1185">Reference proteome</keyword>
<accession>A0A4Z2JG86</accession>
<sequence length="232" mass="25261">MLNEEDAVFERRSFMTVGMNICGARSVRLSSGGGSIPLRPRLLQHRQTEGKGERANTSGANLWARERIRVGTGTAAGLSSLKRLSSRSGPQVVSASDIGRGVFAVTLGVARWSSAASLLAWIATQKLQNVQEIPLKRLCASVPLRPDPPRITGSPSRWHRQAGEEREGNDLMAFLLEAWHELQAALSALKQLSEQGLDPMDGPIKQYILNVTHACSSQDVDSLVHAFIREVS</sequence>
<evidence type="ECO:0000313" key="2">
    <source>
        <dbReference type="Proteomes" id="UP000314294"/>
    </source>
</evidence>
<organism evidence="1 2">
    <name type="scientific">Liparis tanakae</name>
    <name type="common">Tanaka's snailfish</name>
    <dbReference type="NCBI Taxonomy" id="230148"/>
    <lineage>
        <taxon>Eukaryota</taxon>
        <taxon>Metazoa</taxon>
        <taxon>Chordata</taxon>
        <taxon>Craniata</taxon>
        <taxon>Vertebrata</taxon>
        <taxon>Euteleostomi</taxon>
        <taxon>Actinopterygii</taxon>
        <taxon>Neopterygii</taxon>
        <taxon>Teleostei</taxon>
        <taxon>Neoteleostei</taxon>
        <taxon>Acanthomorphata</taxon>
        <taxon>Eupercaria</taxon>
        <taxon>Perciformes</taxon>
        <taxon>Cottioidei</taxon>
        <taxon>Cottales</taxon>
        <taxon>Liparidae</taxon>
        <taxon>Liparis</taxon>
    </lineage>
</organism>
<dbReference type="AlphaFoldDB" id="A0A4Z2JG86"/>
<dbReference type="Proteomes" id="UP000314294">
    <property type="component" value="Unassembled WGS sequence"/>
</dbReference>
<evidence type="ECO:0000313" key="1">
    <source>
        <dbReference type="EMBL" id="TNN88981.1"/>
    </source>
</evidence>